<dbReference type="PROSITE" id="PS50011">
    <property type="entry name" value="PROTEIN_KINASE_DOM"/>
    <property type="match status" value="1"/>
</dbReference>
<dbReference type="EMBL" id="BARS01015692">
    <property type="protein sequence ID" value="GAF93312.1"/>
    <property type="molecule type" value="Genomic_DNA"/>
</dbReference>
<dbReference type="InterPro" id="IPR011009">
    <property type="entry name" value="Kinase-like_dom_sf"/>
</dbReference>
<protein>
    <recommendedName>
        <fullName evidence="1">Protein kinase domain-containing protein</fullName>
    </recommendedName>
</protein>
<organism evidence="2">
    <name type="scientific">marine sediment metagenome</name>
    <dbReference type="NCBI Taxonomy" id="412755"/>
    <lineage>
        <taxon>unclassified sequences</taxon>
        <taxon>metagenomes</taxon>
        <taxon>ecological metagenomes</taxon>
    </lineage>
</organism>
<sequence>LIHHRLKCGSILVSKRNAVKVAGFSPSPRSLEAALEGTARRLVGRALGTTHYESLEQGFKEELDERADIYSLGGVFYRALTGQLADQQTTEHAIGQRWRRLPWPGDIVSEIPRAIQRVVEKMMQDRREDRFQRMQEVVGAIDGALAAVEEDQRPIRVFISAKSADYEPARQVREFLASHGVRAFFSEWSLPELGTSGYHAAIESALEGALHIVIVASSRENMEGRWVRHEWETFLNERLAGRKSGNIVTVAVGGLGVGDMPLSLRRFETVPLSADGLDRLLQY</sequence>
<name>X0TYU8_9ZZZZ</name>
<dbReference type="InterPro" id="IPR000719">
    <property type="entry name" value="Prot_kinase_dom"/>
</dbReference>
<dbReference type="Gene3D" id="3.40.50.10140">
    <property type="entry name" value="Toll/interleukin-1 receptor homology (TIR) domain"/>
    <property type="match status" value="1"/>
</dbReference>
<dbReference type="AlphaFoldDB" id="X0TYU8"/>
<dbReference type="GO" id="GO:0004672">
    <property type="term" value="F:protein kinase activity"/>
    <property type="evidence" value="ECO:0007669"/>
    <property type="project" value="InterPro"/>
</dbReference>
<gene>
    <name evidence="2" type="ORF">S01H1_25927</name>
</gene>
<dbReference type="InterPro" id="IPR000157">
    <property type="entry name" value="TIR_dom"/>
</dbReference>
<reference evidence="2" key="1">
    <citation type="journal article" date="2014" name="Front. Microbiol.">
        <title>High frequency of phylogenetically diverse reductive dehalogenase-homologous genes in deep subseafloor sedimentary metagenomes.</title>
        <authorList>
            <person name="Kawai M."/>
            <person name="Futagami T."/>
            <person name="Toyoda A."/>
            <person name="Takaki Y."/>
            <person name="Nishi S."/>
            <person name="Hori S."/>
            <person name="Arai W."/>
            <person name="Tsubouchi T."/>
            <person name="Morono Y."/>
            <person name="Uchiyama I."/>
            <person name="Ito T."/>
            <person name="Fujiyama A."/>
            <person name="Inagaki F."/>
            <person name="Takami H."/>
        </authorList>
    </citation>
    <scope>NUCLEOTIDE SEQUENCE</scope>
    <source>
        <strain evidence="2">Expedition CK06-06</strain>
    </source>
</reference>
<dbReference type="GO" id="GO:0005524">
    <property type="term" value="F:ATP binding"/>
    <property type="evidence" value="ECO:0007669"/>
    <property type="project" value="InterPro"/>
</dbReference>
<comment type="caution">
    <text evidence="2">The sequence shown here is derived from an EMBL/GenBank/DDBJ whole genome shotgun (WGS) entry which is preliminary data.</text>
</comment>
<evidence type="ECO:0000259" key="1">
    <source>
        <dbReference type="PROSITE" id="PS50011"/>
    </source>
</evidence>
<feature type="domain" description="Protein kinase" evidence="1">
    <location>
        <begin position="1"/>
        <end position="185"/>
    </location>
</feature>
<dbReference type="SUPFAM" id="SSF56112">
    <property type="entry name" value="Protein kinase-like (PK-like)"/>
    <property type="match status" value="1"/>
</dbReference>
<dbReference type="Pfam" id="PF13676">
    <property type="entry name" value="TIR_2"/>
    <property type="match status" value="1"/>
</dbReference>
<dbReference type="Gene3D" id="1.10.510.10">
    <property type="entry name" value="Transferase(Phosphotransferase) domain 1"/>
    <property type="match status" value="1"/>
</dbReference>
<dbReference type="InterPro" id="IPR035897">
    <property type="entry name" value="Toll_tir_struct_dom_sf"/>
</dbReference>
<feature type="non-terminal residue" evidence="2">
    <location>
        <position position="1"/>
    </location>
</feature>
<proteinExistence type="predicted"/>
<accession>X0TYU8</accession>
<dbReference type="SUPFAM" id="SSF52200">
    <property type="entry name" value="Toll/Interleukin receptor TIR domain"/>
    <property type="match status" value="1"/>
</dbReference>
<feature type="non-terminal residue" evidence="2">
    <location>
        <position position="283"/>
    </location>
</feature>
<dbReference type="GO" id="GO:0007165">
    <property type="term" value="P:signal transduction"/>
    <property type="evidence" value="ECO:0007669"/>
    <property type="project" value="InterPro"/>
</dbReference>
<evidence type="ECO:0000313" key="2">
    <source>
        <dbReference type="EMBL" id="GAF93312.1"/>
    </source>
</evidence>